<evidence type="ECO:0000256" key="1">
    <source>
        <dbReference type="SAM" id="SignalP"/>
    </source>
</evidence>
<dbReference type="PANTHER" id="PTHR35842">
    <property type="entry name" value="SI:CH211-67E16.11"/>
    <property type="match status" value="1"/>
</dbReference>
<feature type="signal peptide" evidence="1">
    <location>
        <begin position="1"/>
        <end position="24"/>
    </location>
</feature>
<accession>A0ABP1R0D2</accession>
<organism evidence="2 3">
    <name type="scientific">Orchesella dallaii</name>
    <dbReference type="NCBI Taxonomy" id="48710"/>
    <lineage>
        <taxon>Eukaryota</taxon>
        <taxon>Metazoa</taxon>
        <taxon>Ecdysozoa</taxon>
        <taxon>Arthropoda</taxon>
        <taxon>Hexapoda</taxon>
        <taxon>Collembola</taxon>
        <taxon>Entomobryomorpha</taxon>
        <taxon>Entomobryoidea</taxon>
        <taxon>Orchesellidae</taxon>
        <taxon>Orchesellinae</taxon>
        <taxon>Orchesella</taxon>
    </lineage>
</organism>
<gene>
    <name evidence="2" type="ORF">ODALV1_LOCUS15992</name>
</gene>
<proteinExistence type="predicted"/>
<sequence length="592" mass="65388">MWNYVCSVVVTLSLSITFPSNVEALPVLSRNQTSSFGYYNNAMKTANYLGPVDNQVLSKWTTTALKFFDFHKCVVSNIASSEDECFSLNQLARSEVAVYFAGSTVSPSNPSIINGKHENSRKKEQKVVAIFPDSNTPKSGGSHDAVLVLDPYPKTNFGHIVAVFYIDFAVDSKKCKEDHQIYTTDETCISVAKKSRCPNRLERYTSGGLQPRRCHIDFLPTVYLAERFTTPTAGSGTTPDVTSTHLSYDLLNCVNLPGFFRCPTLRPLEDTRRVLCDGAAANSKRCDTSHAGVGTRCKLFQTCDRAVLLGGGWNRLHSDFKSFENIIKIQESLSSMGFLPENIKTFFANGKSKSMGGRSGFSTYDDSSYFSSAMKTGLRGHLRTICETRHCADTLYIYLNNPTTIEGDMLLWDTDYNGMVDELEIYTVKEFLSDILGCEARRVILVVDQSNSDILLSSLKESTDHKNVVGFFAGINQPIINGEFTQLWANYSNSPSCIKYIQQNVVAGVLQSNPVSVDSTSGITSKVSLIGAPCDLNPPVNSRELKSLYEGCQNVPTSVWFSATFEDIGGTDYDSITSMDESDENSPNGRRI</sequence>
<comment type="caution">
    <text evidence="2">The sequence shown here is derived from an EMBL/GenBank/DDBJ whole genome shotgun (WGS) entry which is preliminary data.</text>
</comment>
<reference evidence="2 3" key="1">
    <citation type="submission" date="2024-08" db="EMBL/GenBank/DDBJ databases">
        <authorList>
            <person name="Cucini C."/>
            <person name="Frati F."/>
        </authorList>
    </citation>
    <scope>NUCLEOTIDE SEQUENCE [LARGE SCALE GENOMIC DNA]</scope>
</reference>
<evidence type="ECO:0000313" key="3">
    <source>
        <dbReference type="Proteomes" id="UP001642540"/>
    </source>
</evidence>
<name>A0ABP1R0D2_9HEXA</name>
<dbReference type="EMBL" id="CAXLJM020000049">
    <property type="protein sequence ID" value="CAL8113364.1"/>
    <property type="molecule type" value="Genomic_DNA"/>
</dbReference>
<feature type="chain" id="PRO_5046570312" evidence="1">
    <location>
        <begin position="25"/>
        <end position="592"/>
    </location>
</feature>
<keyword evidence="1" id="KW-0732">Signal</keyword>
<dbReference type="PANTHER" id="PTHR35842:SF1">
    <property type="entry name" value="SI:CH211-67E16.11"/>
    <property type="match status" value="1"/>
</dbReference>
<keyword evidence="3" id="KW-1185">Reference proteome</keyword>
<dbReference type="Proteomes" id="UP001642540">
    <property type="component" value="Unassembled WGS sequence"/>
</dbReference>
<evidence type="ECO:0000313" key="2">
    <source>
        <dbReference type="EMBL" id="CAL8113364.1"/>
    </source>
</evidence>
<protein>
    <submittedName>
        <fullName evidence="2">Uncharacterized protein</fullName>
    </submittedName>
</protein>